<sequence>MTEKSVEQMARDTLNAIIASGQLPEKLVYSQGNRLELDTISLRQIENQLLDYYAGPKQPSRHKMKDLL</sequence>
<reference evidence="1 2" key="1">
    <citation type="submission" date="2016-10" db="EMBL/GenBank/DDBJ databases">
        <authorList>
            <person name="Varghese N."/>
            <person name="Submissions S."/>
        </authorList>
    </citation>
    <scope>NUCLEOTIDE SEQUENCE [LARGE SCALE GENOMIC DNA]</scope>
    <source>
        <strain evidence="1 2">DSM 17835</strain>
    </source>
</reference>
<evidence type="ECO:0000313" key="1">
    <source>
        <dbReference type="EMBL" id="SDE69666.1"/>
    </source>
</evidence>
<keyword evidence="2" id="KW-1185">Reference proteome</keyword>
<protein>
    <submittedName>
        <fullName evidence="1">Uncharacterized protein</fullName>
    </submittedName>
</protein>
<dbReference type="Proteomes" id="UP000182858">
    <property type="component" value="Chromosome I"/>
</dbReference>
<dbReference type="EMBL" id="LT629689">
    <property type="protein sequence ID" value="SDE69666.1"/>
    <property type="molecule type" value="Genomic_DNA"/>
</dbReference>
<name>A0ABY0MZI5_9PSED</name>
<accession>A0ABY0MZI5</accession>
<organism evidence="1 2">
    <name type="scientific">Pseudomonas extremaustralis</name>
    <dbReference type="NCBI Taxonomy" id="359110"/>
    <lineage>
        <taxon>Bacteria</taxon>
        <taxon>Pseudomonadati</taxon>
        <taxon>Pseudomonadota</taxon>
        <taxon>Gammaproteobacteria</taxon>
        <taxon>Pseudomonadales</taxon>
        <taxon>Pseudomonadaceae</taxon>
        <taxon>Pseudomonas</taxon>
    </lineage>
</organism>
<evidence type="ECO:0000313" key="2">
    <source>
        <dbReference type="Proteomes" id="UP000182858"/>
    </source>
</evidence>
<proteinExistence type="predicted"/>
<gene>
    <name evidence="1" type="ORF">SAMN05216591_0651</name>
</gene>